<feature type="compositionally biased region" description="Pro residues" evidence="1">
    <location>
        <begin position="110"/>
        <end position="125"/>
    </location>
</feature>
<comment type="caution">
    <text evidence="2">The sequence shown here is derived from an EMBL/GenBank/DDBJ whole genome shotgun (WGS) entry which is preliminary data.</text>
</comment>
<evidence type="ECO:0000256" key="1">
    <source>
        <dbReference type="SAM" id="MobiDB-lite"/>
    </source>
</evidence>
<evidence type="ECO:0000313" key="3">
    <source>
        <dbReference type="Proteomes" id="UP001597045"/>
    </source>
</evidence>
<dbReference type="EMBL" id="JBHTIS010000489">
    <property type="protein sequence ID" value="MFD1046017.1"/>
    <property type="molecule type" value="Genomic_DNA"/>
</dbReference>
<accession>A0ABW3M6S3</accession>
<feature type="region of interest" description="Disordered" evidence="1">
    <location>
        <begin position="105"/>
        <end position="134"/>
    </location>
</feature>
<evidence type="ECO:0000313" key="2">
    <source>
        <dbReference type="EMBL" id="MFD1046017.1"/>
    </source>
</evidence>
<proteinExistence type="predicted"/>
<reference evidence="3" key="1">
    <citation type="journal article" date="2019" name="Int. J. Syst. Evol. Microbiol.">
        <title>The Global Catalogue of Microorganisms (GCM) 10K type strain sequencing project: providing services to taxonomists for standard genome sequencing and annotation.</title>
        <authorList>
            <consortium name="The Broad Institute Genomics Platform"/>
            <consortium name="The Broad Institute Genome Sequencing Center for Infectious Disease"/>
            <person name="Wu L."/>
            <person name="Ma J."/>
        </authorList>
    </citation>
    <scope>NUCLEOTIDE SEQUENCE [LARGE SCALE GENOMIC DNA]</scope>
    <source>
        <strain evidence="3">JCM 31486</strain>
    </source>
</reference>
<keyword evidence="3" id="KW-1185">Reference proteome</keyword>
<organism evidence="2 3">
    <name type="scientific">Kibdelosporangium lantanae</name>
    <dbReference type="NCBI Taxonomy" id="1497396"/>
    <lineage>
        <taxon>Bacteria</taxon>
        <taxon>Bacillati</taxon>
        <taxon>Actinomycetota</taxon>
        <taxon>Actinomycetes</taxon>
        <taxon>Pseudonocardiales</taxon>
        <taxon>Pseudonocardiaceae</taxon>
        <taxon>Kibdelosporangium</taxon>
    </lineage>
</organism>
<name>A0ABW3M6S3_9PSEU</name>
<protein>
    <submittedName>
        <fullName evidence="2">Uncharacterized protein</fullName>
    </submittedName>
</protein>
<gene>
    <name evidence="2" type="ORF">ACFQ1S_10805</name>
</gene>
<dbReference type="Proteomes" id="UP001597045">
    <property type="component" value="Unassembled WGS sequence"/>
</dbReference>
<sequence>MRCMEILDYSTYDNRKVLFDIMGFGLPADEKPLLLQPGVLPLAWGSVVRGLAGKVGVLLRPPLIDTYNKQVIEISSCDDLALKPDTQGLGKFVFTRFGDGWIISGHEPEPNPCPTPTDPPPPPAGAPGAWCAAR</sequence>